<name>A0ABM7SDH1_9HELI</name>
<keyword evidence="2" id="KW-1185">Reference proteome</keyword>
<accession>A0ABM7SDH1</accession>
<evidence type="ECO:0000313" key="2">
    <source>
        <dbReference type="Proteomes" id="UP000826146"/>
    </source>
</evidence>
<dbReference type="Proteomes" id="UP000826146">
    <property type="component" value="Chromosome"/>
</dbReference>
<dbReference type="RefSeq" id="WP_221272248.1">
    <property type="nucleotide sequence ID" value="NZ_AP024819.1"/>
</dbReference>
<organism evidence="1 2">
    <name type="scientific">Helicobacter gastrofelis</name>
    <dbReference type="NCBI Taxonomy" id="2849642"/>
    <lineage>
        <taxon>Bacteria</taxon>
        <taxon>Pseudomonadati</taxon>
        <taxon>Campylobacterota</taxon>
        <taxon>Epsilonproteobacteria</taxon>
        <taxon>Campylobacterales</taxon>
        <taxon>Helicobacteraceae</taxon>
        <taxon>Helicobacter</taxon>
    </lineage>
</organism>
<reference evidence="1 2" key="1">
    <citation type="submission" date="2021-07" db="EMBL/GenBank/DDBJ databases">
        <title>Novel Helicobacter sp. Isolated from a cat.</title>
        <authorList>
            <person name="Rimbara E."/>
            <person name="Suzuki M."/>
        </authorList>
    </citation>
    <scope>NUCLEOTIDE SEQUENCE [LARGE SCALE GENOMIC DNA]</scope>
    <source>
        <strain evidence="2">NHP19-012</strain>
    </source>
</reference>
<gene>
    <name evidence="1" type="ORF">NHP190012_04240</name>
</gene>
<protein>
    <submittedName>
        <fullName evidence="1">Uncharacterized protein</fullName>
    </submittedName>
</protein>
<proteinExistence type="predicted"/>
<sequence>MRFKLLLGRLMLLGFRAMLRLFPNICRASFLRTMRALWWFARRDHDLNAKILQQMVDDRDLNFKIWLKMGERVVVWLQKHEISRETFLALVPLPLAHAPQNPVIEMENTSQWFADSRLTHAERMEWIVFNLKFLQNLQIRICDRFVDFLALQSVEFYTLKDAGGNILFVLKPSENAFFTQRAF</sequence>
<dbReference type="EMBL" id="AP024819">
    <property type="protein sequence ID" value="BCZ18782.1"/>
    <property type="molecule type" value="Genomic_DNA"/>
</dbReference>
<evidence type="ECO:0000313" key="1">
    <source>
        <dbReference type="EMBL" id="BCZ18782.1"/>
    </source>
</evidence>